<dbReference type="Gene3D" id="1.25.10.10">
    <property type="entry name" value="Leucine-rich Repeat Variant"/>
    <property type="match status" value="1"/>
</dbReference>
<dbReference type="InterPro" id="IPR004908">
    <property type="entry name" value="ATPase_V1-cplx_hsu"/>
</dbReference>
<feature type="region of interest" description="Disordered" evidence="5">
    <location>
        <begin position="1"/>
        <end position="24"/>
    </location>
</feature>
<feature type="domain" description="ATPase V1 complex subunit H C-terminal" evidence="6">
    <location>
        <begin position="508"/>
        <end position="624"/>
    </location>
</feature>
<dbReference type="InterPro" id="IPR016024">
    <property type="entry name" value="ARM-type_fold"/>
</dbReference>
<evidence type="ECO:0000256" key="2">
    <source>
        <dbReference type="ARBA" id="ARBA00022448"/>
    </source>
</evidence>
<feature type="compositionally biased region" description="Low complexity" evidence="5">
    <location>
        <begin position="212"/>
        <end position="237"/>
    </location>
</feature>
<reference evidence="7 8" key="1">
    <citation type="journal article" date="2013" name="Plant Cell">
        <title>The transition from a phytopathogenic smut ancestor to an anamorphic biocontrol agent deciphered by comparative whole-genome analysis.</title>
        <authorList>
            <person name="Lefebvre F."/>
            <person name="Joly D.L."/>
            <person name="Labbe C."/>
            <person name="Teichmann B."/>
            <person name="Linning R."/>
            <person name="Belzile F."/>
            <person name="Bakkeren G."/>
            <person name="Belanger R.R."/>
        </authorList>
    </citation>
    <scope>NUCLEOTIDE SEQUENCE [LARGE SCALE GENOMIC DNA]</scope>
    <source>
        <strain evidence="7 8">PF-1</strain>
    </source>
</reference>
<feature type="region of interest" description="Disordered" evidence="5">
    <location>
        <begin position="351"/>
        <end position="373"/>
    </location>
</feature>
<evidence type="ECO:0000313" key="7">
    <source>
        <dbReference type="EMBL" id="EPQ27236.1"/>
    </source>
</evidence>
<dbReference type="OrthoDB" id="10263554at2759"/>
<dbReference type="Gene3D" id="1.25.40.150">
    <property type="entry name" value="V-type ATPase, subunit H, C-terminal domain"/>
    <property type="match status" value="1"/>
</dbReference>
<dbReference type="GeneID" id="19319257"/>
<dbReference type="Pfam" id="PF11698">
    <property type="entry name" value="V-ATPase_H_C"/>
    <property type="match status" value="1"/>
</dbReference>
<gene>
    <name evidence="7" type="ORF">PFL1_05159</name>
</gene>
<organism evidence="7 8">
    <name type="scientific">Pseudozyma flocculosa PF-1</name>
    <dbReference type="NCBI Taxonomy" id="1277687"/>
    <lineage>
        <taxon>Eukaryota</taxon>
        <taxon>Fungi</taxon>
        <taxon>Dikarya</taxon>
        <taxon>Basidiomycota</taxon>
        <taxon>Ustilaginomycotina</taxon>
        <taxon>Ustilaginomycetes</taxon>
        <taxon>Ustilaginales</taxon>
        <taxon>Ustilaginaceae</taxon>
        <taxon>Pseudozyma</taxon>
    </lineage>
</organism>
<keyword evidence="4" id="KW-0406">Ion transport</keyword>
<dbReference type="EMBL" id="KE361640">
    <property type="protein sequence ID" value="EPQ27236.1"/>
    <property type="molecule type" value="Genomic_DNA"/>
</dbReference>
<feature type="region of interest" description="Disordered" evidence="5">
    <location>
        <begin position="302"/>
        <end position="322"/>
    </location>
</feature>
<evidence type="ECO:0000259" key="6">
    <source>
        <dbReference type="Pfam" id="PF11698"/>
    </source>
</evidence>
<dbReference type="SUPFAM" id="SSF48371">
    <property type="entry name" value="ARM repeat"/>
    <property type="match status" value="2"/>
</dbReference>
<dbReference type="RefSeq" id="XP_007880880.1">
    <property type="nucleotide sequence ID" value="XM_007882689.1"/>
</dbReference>
<name>A0A061H9F0_9BASI</name>
<dbReference type="eggNOG" id="KOG2759">
    <property type="taxonomic scope" value="Eukaryota"/>
</dbReference>
<feature type="compositionally biased region" description="Gly residues" evidence="5">
    <location>
        <begin position="238"/>
        <end position="252"/>
    </location>
</feature>
<keyword evidence="2" id="KW-0813">Transport</keyword>
<feature type="compositionally biased region" description="Low complexity" evidence="5">
    <location>
        <begin position="1"/>
        <end position="14"/>
    </location>
</feature>
<sequence length="625" mass="68172">MSSSNAAQADQQQGSDKKQRETVEAPPLVHLTNKWIQQLTGRIRSRPIPWEGYHRADLLSAEELKMIKSVDAVVVGGNRSKLDPLLDQHGPEYVSLYLRLLSKLSRTDTLQQILVLVDDMLVGRDDRIELFLSLDGQEVQDGVGFPWRPFVKLLDVPDDFVQLKAAHFLTLLLVFSASRSSQPKATASVLPRLLTFLTSLLQGALSQVPAQKSAQQTQKQQQQQQQQQQSASSSGQGNSNGGDSGDAQGGEGAPSPAARRLSPDYAEGNGPEIALVLLEALLRAHSYRKEVWREEVRRLGNASSTKAGGDGSEGDHGDDAAAAAGSERGLLPELVHMLRFSMVRPDSARNSNFASPAGSGATTPSRHTTATTATSAASTLVAGALTNNGSSGSSSERASTQLVYQIVLCLWLLSFDDDIAAEINVKYGVVPVLYDVARNAVKEKVIRVTVATLKNLLSKAPEANASAMLGSKLLPLSENLIARKWSDEEIEEDLSFIRDDLAHRLKGMSTFDEYLSELSSGKLTHENPAHELDDFWRENAPKFVERDGEVLKQLVEVLEQSDEPETLAVACSDVGKFVQFFEQGKKRVTELGAKARIMQLMSSDDNEVRLNALHTVSRLVSASWR</sequence>
<dbReference type="InterPro" id="IPR038497">
    <property type="entry name" value="ATPase_V1-cplx_hsu_C_sf"/>
</dbReference>
<dbReference type="Pfam" id="PF03224">
    <property type="entry name" value="V-ATPase_H_N"/>
    <property type="match status" value="1"/>
</dbReference>
<dbReference type="Proteomes" id="UP000053664">
    <property type="component" value="Unassembled WGS sequence"/>
</dbReference>
<dbReference type="AlphaFoldDB" id="A0A061H9F0"/>
<protein>
    <recommendedName>
        <fullName evidence="6">ATPase V1 complex subunit H C-terminal domain-containing protein</fullName>
    </recommendedName>
</protein>
<dbReference type="KEGG" id="pfp:PFL1_05159"/>
<dbReference type="GO" id="GO:0000329">
    <property type="term" value="C:fungal-type vacuole membrane"/>
    <property type="evidence" value="ECO:0007669"/>
    <property type="project" value="TreeGrafter"/>
</dbReference>
<evidence type="ECO:0000313" key="8">
    <source>
        <dbReference type="Proteomes" id="UP000053664"/>
    </source>
</evidence>
<evidence type="ECO:0000256" key="3">
    <source>
        <dbReference type="ARBA" id="ARBA00022781"/>
    </source>
</evidence>
<dbReference type="GO" id="GO:0000221">
    <property type="term" value="C:vacuolar proton-transporting V-type ATPase, V1 domain"/>
    <property type="evidence" value="ECO:0007669"/>
    <property type="project" value="InterPro"/>
</dbReference>
<comment type="similarity">
    <text evidence="1">Belongs to the V-ATPase H subunit family.</text>
</comment>
<dbReference type="GO" id="GO:0046961">
    <property type="term" value="F:proton-transporting ATPase activity, rotational mechanism"/>
    <property type="evidence" value="ECO:0007669"/>
    <property type="project" value="InterPro"/>
</dbReference>
<keyword evidence="3" id="KW-0375">Hydrogen ion transport</keyword>
<dbReference type="InterPro" id="IPR011987">
    <property type="entry name" value="ATPase_V1-cplx_hsu_C"/>
</dbReference>
<dbReference type="PANTHER" id="PTHR10698:SF0">
    <property type="entry name" value="V-TYPE PROTON ATPASE SUBUNIT H"/>
    <property type="match status" value="1"/>
</dbReference>
<dbReference type="InterPro" id="IPR011989">
    <property type="entry name" value="ARM-like"/>
</dbReference>
<proteinExistence type="inferred from homology"/>
<evidence type="ECO:0000256" key="5">
    <source>
        <dbReference type="SAM" id="MobiDB-lite"/>
    </source>
</evidence>
<dbReference type="PANTHER" id="PTHR10698">
    <property type="entry name" value="V-TYPE PROTON ATPASE SUBUNIT H"/>
    <property type="match status" value="1"/>
</dbReference>
<feature type="region of interest" description="Disordered" evidence="5">
    <location>
        <begin position="212"/>
        <end position="265"/>
    </location>
</feature>
<feature type="compositionally biased region" description="Low complexity" evidence="5">
    <location>
        <begin position="361"/>
        <end position="373"/>
    </location>
</feature>
<dbReference type="HOGENOM" id="CLU_025709_4_0_1"/>
<evidence type="ECO:0000256" key="1">
    <source>
        <dbReference type="ARBA" id="ARBA00008613"/>
    </source>
</evidence>
<accession>A0A061H9F0</accession>
<evidence type="ECO:0000256" key="4">
    <source>
        <dbReference type="ARBA" id="ARBA00023065"/>
    </source>
</evidence>